<dbReference type="InterPro" id="IPR019352">
    <property type="entry name" value="SPRING1"/>
</dbReference>
<comment type="subcellular location">
    <subcellularLocation>
        <location evidence="1">Golgi apparatus membrane</location>
        <topology evidence="1">Single-pass membrane protein</topology>
    </subcellularLocation>
</comment>
<evidence type="ECO:0000256" key="3">
    <source>
        <dbReference type="ARBA" id="ARBA00022989"/>
    </source>
</evidence>
<keyword evidence="6" id="KW-0325">Glycoprotein</keyword>
<evidence type="ECO:0000313" key="11">
    <source>
        <dbReference type="Proteomes" id="UP001430953"/>
    </source>
</evidence>
<keyword evidence="4" id="KW-0333">Golgi apparatus</keyword>
<dbReference type="AlphaFoldDB" id="A0AAW2GAQ2"/>
<dbReference type="EMBL" id="JADYXP020000005">
    <property type="protein sequence ID" value="KAL0124718.1"/>
    <property type="molecule type" value="Genomic_DNA"/>
</dbReference>
<comment type="similarity">
    <text evidence="7">Belongs to the SPRING family.</text>
</comment>
<keyword evidence="5 9" id="KW-0472">Membrane</keyword>
<dbReference type="Pfam" id="PF10218">
    <property type="entry name" value="SPRING1"/>
    <property type="match status" value="1"/>
</dbReference>
<evidence type="ECO:0000256" key="8">
    <source>
        <dbReference type="ARBA" id="ARBA00023485"/>
    </source>
</evidence>
<evidence type="ECO:0000256" key="6">
    <source>
        <dbReference type="ARBA" id="ARBA00023180"/>
    </source>
</evidence>
<sequence length="306" mass="34706">MPNCTSVIRLLRRRLVLGLIFALSLTYCAFSLLRNEKKGPTNLDNDLDMDSMMINDNDDLIPDDNVLEELRMSDKSPLWQEMLDQTVNDNVESMETSLINENDTAIQTCRNSVQGKGLIVDDRGVVCLRHEVLSNGCCTVEQKQTPKNVESLPVARREKYSCKTCNPQGCCTIYEFCVSCCLHPDKQIKGRKEVLAGSAKVQKNVGRTSLRNSDRFQICLAACRTSSSSVRHENTYKDPLAKHCYTPQRYRRNINSLNKNGDNFAVVVTSSSVVIILGYPFYLSRSITFILLIPSHYLYWFCFNSV</sequence>
<accession>A0AAW2GAQ2</accession>
<evidence type="ECO:0000256" key="2">
    <source>
        <dbReference type="ARBA" id="ARBA00022692"/>
    </source>
</evidence>
<protein>
    <recommendedName>
        <fullName evidence="8">SREBP regulating gene protein</fullName>
    </recommendedName>
</protein>
<dbReference type="PANTHER" id="PTHR13481:SF0">
    <property type="entry name" value="SREBP REGULATING GENE PROTEIN"/>
    <property type="match status" value="1"/>
</dbReference>
<proteinExistence type="inferred from homology"/>
<comment type="caution">
    <text evidence="10">The sequence shown here is derived from an EMBL/GenBank/DDBJ whole genome shotgun (WGS) entry which is preliminary data.</text>
</comment>
<dbReference type="PANTHER" id="PTHR13481">
    <property type="entry name" value="SREBP REGULATING GENE PROTEIN"/>
    <property type="match status" value="1"/>
</dbReference>
<dbReference type="GO" id="GO:2000640">
    <property type="term" value="P:positive regulation of SREBP signaling pathway"/>
    <property type="evidence" value="ECO:0007669"/>
    <property type="project" value="InterPro"/>
</dbReference>
<evidence type="ECO:0000256" key="4">
    <source>
        <dbReference type="ARBA" id="ARBA00023034"/>
    </source>
</evidence>
<evidence type="ECO:0000256" key="5">
    <source>
        <dbReference type="ARBA" id="ARBA00023136"/>
    </source>
</evidence>
<name>A0AAW2GAQ2_9HYME</name>
<evidence type="ECO:0000256" key="7">
    <source>
        <dbReference type="ARBA" id="ARBA00023461"/>
    </source>
</evidence>
<evidence type="ECO:0000256" key="1">
    <source>
        <dbReference type="ARBA" id="ARBA00004194"/>
    </source>
</evidence>
<reference evidence="10 11" key="1">
    <citation type="submission" date="2023-03" db="EMBL/GenBank/DDBJ databases">
        <title>High recombination rates correlate with genetic variation in Cardiocondyla obscurior ants.</title>
        <authorList>
            <person name="Errbii M."/>
        </authorList>
    </citation>
    <scope>NUCLEOTIDE SEQUENCE [LARGE SCALE GENOMIC DNA]</scope>
    <source>
        <strain evidence="10">Alpha-2009</strain>
        <tissue evidence="10">Whole body</tissue>
    </source>
</reference>
<feature type="transmembrane region" description="Helical" evidence="9">
    <location>
        <begin position="264"/>
        <end position="283"/>
    </location>
</feature>
<keyword evidence="11" id="KW-1185">Reference proteome</keyword>
<gene>
    <name evidence="10" type="ORF">PUN28_006524</name>
</gene>
<keyword evidence="3 9" id="KW-1133">Transmembrane helix</keyword>
<evidence type="ECO:0000256" key="9">
    <source>
        <dbReference type="SAM" id="Phobius"/>
    </source>
</evidence>
<dbReference type="GO" id="GO:0000139">
    <property type="term" value="C:Golgi membrane"/>
    <property type="evidence" value="ECO:0007669"/>
    <property type="project" value="UniProtKB-SubCell"/>
</dbReference>
<evidence type="ECO:0000313" key="10">
    <source>
        <dbReference type="EMBL" id="KAL0124718.1"/>
    </source>
</evidence>
<keyword evidence="2 9" id="KW-0812">Transmembrane</keyword>
<organism evidence="10 11">
    <name type="scientific">Cardiocondyla obscurior</name>
    <dbReference type="NCBI Taxonomy" id="286306"/>
    <lineage>
        <taxon>Eukaryota</taxon>
        <taxon>Metazoa</taxon>
        <taxon>Ecdysozoa</taxon>
        <taxon>Arthropoda</taxon>
        <taxon>Hexapoda</taxon>
        <taxon>Insecta</taxon>
        <taxon>Pterygota</taxon>
        <taxon>Neoptera</taxon>
        <taxon>Endopterygota</taxon>
        <taxon>Hymenoptera</taxon>
        <taxon>Apocrita</taxon>
        <taxon>Aculeata</taxon>
        <taxon>Formicoidea</taxon>
        <taxon>Formicidae</taxon>
        <taxon>Myrmicinae</taxon>
        <taxon>Cardiocondyla</taxon>
    </lineage>
</organism>
<dbReference type="Proteomes" id="UP001430953">
    <property type="component" value="Unassembled WGS sequence"/>
</dbReference>